<dbReference type="InterPro" id="IPR017853">
    <property type="entry name" value="GH"/>
</dbReference>
<dbReference type="Proteomes" id="UP000014680">
    <property type="component" value="Unassembled WGS sequence"/>
</dbReference>
<accession>A0A0A1UF12</accession>
<keyword evidence="5" id="KW-0325">Glycoprotein</keyword>
<dbReference type="SUPFAM" id="SSF51011">
    <property type="entry name" value="Glycosyl hydrolase domain"/>
    <property type="match status" value="1"/>
</dbReference>
<evidence type="ECO:0000256" key="4">
    <source>
        <dbReference type="ARBA" id="ARBA00022801"/>
    </source>
</evidence>
<evidence type="ECO:0000256" key="6">
    <source>
        <dbReference type="ARBA" id="ARBA00023295"/>
    </source>
</evidence>
<sequence length="413" mass="48486">MEKMSSTAPFLSLWLDYSEPSSYYSNEMTIFRDAIHQFHEHRELHNAYPNLHAESVFKGLQRNSMNSYYKNIPFILSTGFYSGIQQYGGVILSQSSSSWEGLQFVIKEALSMSISGVSFVGSDIGGYYDMSTLQVYLRWLQASTFLPLFRGYSEMHTFRKEPYMFKNNRELVKYAFEIRNMFLRFWNSKFIECHINEVPVIRPLFYNFPDDENSLLIEGEWMVSTEILVSGVYDDSERCQVYLPKGLWFNFFSDEIIQSNASYIEMEIDYEFIPVFVRGGSVLVIGDRKCLTVEECFMKHNELHFYLGDDGNATTLFYASCGEREGERIVRLELKGNQNTIEGRVQEIYTCEECKKVQLFVRKIVIHNMNTKPKHVHSKEVHIIQIKHFKNKKMVLYIKTFDAIQNFIIKFSY</sequence>
<keyword evidence="6 7" id="KW-0326">Glycosidase</keyword>
<gene>
    <name evidence="10" type="ORF">EIN_154480</name>
</gene>
<dbReference type="EC" id="3.2.1.20" evidence="10"/>
<dbReference type="PANTHER" id="PTHR22762:SF54">
    <property type="entry name" value="BCDNA.GH04962"/>
    <property type="match status" value="1"/>
</dbReference>
<dbReference type="InterPro" id="IPR013780">
    <property type="entry name" value="Glyco_hydro_b"/>
</dbReference>
<dbReference type="GO" id="GO:0005975">
    <property type="term" value="P:carbohydrate metabolic process"/>
    <property type="evidence" value="ECO:0007669"/>
    <property type="project" value="InterPro"/>
</dbReference>
<evidence type="ECO:0000259" key="9">
    <source>
        <dbReference type="Pfam" id="PF21365"/>
    </source>
</evidence>
<feature type="domain" description="Glycosyl hydrolase family 31 C-terminal" evidence="9">
    <location>
        <begin position="198"/>
        <end position="283"/>
    </location>
</feature>
<dbReference type="AlphaFoldDB" id="A0A0A1UF12"/>
<dbReference type="PANTHER" id="PTHR22762">
    <property type="entry name" value="ALPHA-GLUCOSIDASE"/>
    <property type="match status" value="1"/>
</dbReference>
<dbReference type="OMA" id="ECHINEV"/>
<comment type="similarity">
    <text evidence="2 7">Belongs to the glycosyl hydrolase 31 family.</text>
</comment>
<dbReference type="Gene3D" id="2.60.40.1180">
    <property type="entry name" value="Golgi alpha-mannosidase II"/>
    <property type="match status" value="1"/>
</dbReference>
<dbReference type="KEGG" id="eiv:EIN_154480"/>
<evidence type="ECO:0000256" key="3">
    <source>
        <dbReference type="ARBA" id="ARBA00022729"/>
    </source>
</evidence>
<dbReference type="GO" id="GO:0006491">
    <property type="term" value="P:N-glycan processing"/>
    <property type="evidence" value="ECO:0007669"/>
    <property type="project" value="TreeGrafter"/>
</dbReference>
<dbReference type="GO" id="GO:0004558">
    <property type="term" value="F:alpha-1,4-glucosidase activity"/>
    <property type="evidence" value="ECO:0007669"/>
    <property type="project" value="UniProtKB-EC"/>
</dbReference>
<name>A0A0A1UF12_ENTIV</name>
<dbReference type="VEuPathDB" id="AmoebaDB:EIN_154480"/>
<evidence type="ECO:0000256" key="2">
    <source>
        <dbReference type="ARBA" id="ARBA00007806"/>
    </source>
</evidence>
<dbReference type="OrthoDB" id="1334205at2759"/>
<reference evidence="10 11" key="1">
    <citation type="submission" date="2012-10" db="EMBL/GenBank/DDBJ databases">
        <authorList>
            <person name="Zafar N."/>
            <person name="Inman J."/>
            <person name="Hall N."/>
            <person name="Lorenzi H."/>
            <person name="Caler E."/>
        </authorList>
    </citation>
    <scope>NUCLEOTIDE SEQUENCE [LARGE SCALE GENOMIC DNA]</scope>
    <source>
        <strain evidence="10 11">IP1</strain>
    </source>
</reference>
<keyword evidence="11" id="KW-1185">Reference proteome</keyword>
<comment type="pathway">
    <text evidence="1">Glycan metabolism.</text>
</comment>
<dbReference type="GeneID" id="14890390"/>
<organism evidence="10 11">
    <name type="scientific">Entamoeba invadens IP1</name>
    <dbReference type="NCBI Taxonomy" id="370355"/>
    <lineage>
        <taxon>Eukaryota</taxon>
        <taxon>Amoebozoa</taxon>
        <taxon>Evosea</taxon>
        <taxon>Archamoebae</taxon>
        <taxon>Mastigamoebida</taxon>
        <taxon>Entamoebidae</taxon>
        <taxon>Entamoeba</taxon>
    </lineage>
</organism>
<keyword evidence="4 7" id="KW-0378">Hydrolase</keyword>
<evidence type="ECO:0000256" key="1">
    <source>
        <dbReference type="ARBA" id="ARBA00004881"/>
    </source>
</evidence>
<dbReference type="EMBL" id="KB206474">
    <property type="protein sequence ID" value="ELP91381.1"/>
    <property type="molecule type" value="Genomic_DNA"/>
</dbReference>
<proteinExistence type="inferred from homology"/>
<dbReference type="Gene3D" id="3.20.20.80">
    <property type="entry name" value="Glycosidases"/>
    <property type="match status" value="1"/>
</dbReference>
<dbReference type="SUPFAM" id="SSF51445">
    <property type="entry name" value="(Trans)glycosidases"/>
    <property type="match status" value="1"/>
</dbReference>
<dbReference type="RefSeq" id="XP_004258152.1">
    <property type="nucleotide sequence ID" value="XM_004258104.1"/>
</dbReference>
<dbReference type="Pfam" id="PF21365">
    <property type="entry name" value="Glyco_hydro_31_3rd"/>
    <property type="match status" value="1"/>
</dbReference>
<evidence type="ECO:0000259" key="8">
    <source>
        <dbReference type="Pfam" id="PF01055"/>
    </source>
</evidence>
<keyword evidence="3" id="KW-0732">Signal</keyword>
<dbReference type="Pfam" id="PF01055">
    <property type="entry name" value="Glyco_hydro_31_2nd"/>
    <property type="match status" value="1"/>
</dbReference>
<feature type="domain" description="Glycoside hydrolase family 31 TIM barrel" evidence="8">
    <location>
        <begin position="8"/>
        <end position="186"/>
    </location>
</feature>
<evidence type="ECO:0000256" key="7">
    <source>
        <dbReference type="RuleBase" id="RU361185"/>
    </source>
</evidence>
<dbReference type="InterPro" id="IPR000322">
    <property type="entry name" value="Glyco_hydro_31_TIM"/>
</dbReference>
<evidence type="ECO:0000313" key="10">
    <source>
        <dbReference type="EMBL" id="ELP91381.1"/>
    </source>
</evidence>
<evidence type="ECO:0000256" key="5">
    <source>
        <dbReference type="ARBA" id="ARBA00023180"/>
    </source>
</evidence>
<dbReference type="InterPro" id="IPR048395">
    <property type="entry name" value="Glyco_hydro_31_C"/>
</dbReference>
<evidence type="ECO:0000313" key="11">
    <source>
        <dbReference type="Proteomes" id="UP000014680"/>
    </source>
</evidence>
<protein>
    <submittedName>
        <fullName evidence="10">Neutral alpha-glucosidase ab, putative</fullName>
        <ecNumber evidence="10">3.2.1.20</ecNumber>
    </submittedName>
</protein>